<dbReference type="STRING" id="765420.OSCT_2980"/>
<dbReference type="eggNOG" id="COG4585">
    <property type="taxonomic scope" value="Bacteria"/>
</dbReference>
<keyword evidence="8 10" id="KW-0472">Membrane</keyword>
<dbReference type="InterPro" id="IPR029016">
    <property type="entry name" value="GAF-like_dom_sf"/>
</dbReference>
<feature type="transmembrane region" description="Helical" evidence="10">
    <location>
        <begin position="136"/>
        <end position="158"/>
    </location>
</feature>
<organism evidence="12 13">
    <name type="scientific">Oscillochloris trichoides DG-6</name>
    <dbReference type="NCBI Taxonomy" id="765420"/>
    <lineage>
        <taxon>Bacteria</taxon>
        <taxon>Bacillati</taxon>
        <taxon>Chloroflexota</taxon>
        <taxon>Chloroflexia</taxon>
        <taxon>Chloroflexales</taxon>
        <taxon>Chloroflexineae</taxon>
        <taxon>Oscillochloridaceae</taxon>
        <taxon>Oscillochloris</taxon>
    </lineage>
</organism>
<dbReference type="GO" id="GO:0046983">
    <property type="term" value="F:protein dimerization activity"/>
    <property type="evidence" value="ECO:0007669"/>
    <property type="project" value="InterPro"/>
</dbReference>
<dbReference type="Pfam" id="PF13185">
    <property type="entry name" value="GAF_2"/>
    <property type="match status" value="1"/>
</dbReference>
<evidence type="ECO:0000313" key="12">
    <source>
        <dbReference type="EMBL" id="EFO79147.1"/>
    </source>
</evidence>
<evidence type="ECO:0000256" key="9">
    <source>
        <dbReference type="SAM" id="MobiDB-lite"/>
    </source>
</evidence>
<keyword evidence="2" id="KW-1003">Cell membrane</keyword>
<feature type="transmembrane region" description="Helical" evidence="10">
    <location>
        <begin position="66"/>
        <end position="89"/>
    </location>
</feature>
<feature type="region of interest" description="Disordered" evidence="9">
    <location>
        <begin position="1"/>
        <end position="21"/>
    </location>
</feature>
<gene>
    <name evidence="12" type="ORF">OSCT_2980</name>
</gene>
<dbReference type="InterPro" id="IPR003594">
    <property type="entry name" value="HATPase_dom"/>
</dbReference>
<dbReference type="AlphaFoldDB" id="E1II29"/>
<proteinExistence type="predicted"/>
<dbReference type="InterPro" id="IPR005467">
    <property type="entry name" value="His_kinase_dom"/>
</dbReference>
<accession>E1II29</accession>
<dbReference type="CDD" id="cd16917">
    <property type="entry name" value="HATPase_UhpB-NarQ-NarX-like"/>
    <property type="match status" value="1"/>
</dbReference>
<keyword evidence="3" id="KW-0808">Transferase</keyword>
<evidence type="ECO:0000256" key="7">
    <source>
        <dbReference type="ARBA" id="ARBA00023012"/>
    </source>
</evidence>
<comment type="caution">
    <text evidence="12">The sequence shown here is derived from an EMBL/GenBank/DDBJ whole genome shotgun (WGS) entry which is preliminary data.</text>
</comment>
<keyword evidence="5 12" id="KW-0418">Kinase</keyword>
<dbReference type="EMBL" id="ADVR01000122">
    <property type="protein sequence ID" value="EFO79147.1"/>
    <property type="molecule type" value="Genomic_DNA"/>
</dbReference>
<dbReference type="Gene3D" id="1.20.5.1930">
    <property type="match status" value="1"/>
</dbReference>
<dbReference type="Gene3D" id="3.30.450.40">
    <property type="match status" value="1"/>
</dbReference>
<evidence type="ECO:0000256" key="5">
    <source>
        <dbReference type="ARBA" id="ARBA00022777"/>
    </source>
</evidence>
<dbReference type="PANTHER" id="PTHR24421:SF37">
    <property type="entry name" value="SENSOR HISTIDINE KINASE NARS"/>
    <property type="match status" value="1"/>
</dbReference>
<name>E1II29_9CHLR</name>
<keyword evidence="4 10" id="KW-0812">Transmembrane</keyword>
<dbReference type="Pfam" id="PF02518">
    <property type="entry name" value="HATPase_c"/>
    <property type="match status" value="1"/>
</dbReference>
<evidence type="ECO:0000259" key="11">
    <source>
        <dbReference type="PROSITE" id="PS50109"/>
    </source>
</evidence>
<keyword evidence="7" id="KW-0902">Two-component regulatory system</keyword>
<evidence type="ECO:0000256" key="4">
    <source>
        <dbReference type="ARBA" id="ARBA00022692"/>
    </source>
</evidence>
<dbReference type="GO" id="GO:0005886">
    <property type="term" value="C:plasma membrane"/>
    <property type="evidence" value="ECO:0007669"/>
    <property type="project" value="UniProtKB-SubCell"/>
</dbReference>
<sequence>MGVKASTTTGTSTTDAPSTSSDRWKLLGGERFYTLARWVTILLLMGITLFITQTPIWPLSLQSQPLVVILWAYAAFSLLATGALFIPGVAQLLSFAYLIDIGFISLMAFFGGDDHAIFFPLYLLPLINAAIRQPAMIGLISGIGTALLYAMVFVGWRYLISQSSVQSIEFVALALRSLTLSLLPWMTSALAERWSENNRQSVAQAQLQTDQALTQARAYRDQMRSLYEVAYALSTTMDYRNVLESALRESRRLVPYTCGFVMLSSGQENELYVAASQSLSIADQARKITVSQGGLAEVLRSGASQTVTVAEQPDLQLFESLRACRSACIIPLQAAMRTYGLMVVGTDRSGSFTGEQSDMLTALARYAIIALHNAQLIFDLKEERTKLLSKEEEVRHQLARDLHDGPAQSIAAITMNIEFIKKLLDRDPKRVVDELDKLSALAKRTTYEVRTMLFELRPLVLETQGLKVTLEQYLERFKGNNAGTEIVLEAEHLSDVHLDTKTEGTLFNIIQEAVNNALKHAKAKHIWVRMRRDGKMLHAVVQDDGAGFDKAAVLRSYEKRGSFGLLNIDERARLVGGQADMESELGKGTKVTIVVPIE</sequence>
<reference evidence="12 13" key="1">
    <citation type="journal article" date="2011" name="J. Bacteriol.">
        <title>Draft genome sequence of the anoxygenic filamentous phototrophic bacterium Oscillochloris trichoides subsp. DG-6.</title>
        <authorList>
            <person name="Kuznetsov B.B."/>
            <person name="Ivanovsky R.N."/>
            <person name="Keppen O.I."/>
            <person name="Sukhacheva M.V."/>
            <person name="Bumazhkin B.K."/>
            <person name="Patutina E.O."/>
            <person name="Beletsky A.V."/>
            <person name="Mardanov A.V."/>
            <person name="Baslerov R.V."/>
            <person name="Panteleeva A.N."/>
            <person name="Kolganova T.V."/>
            <person name="Ravin N.V."/>
            <person name="Skryabin K.G."/>
        </authorList>
    </citation>
    <scope>NUCLEOTIDE SEQUENCE [LARGE SCALE GENOMIC DNA]</scope>
    <source>
        <strain evidence="12 13">DG-6</strain>
    </source>
</reference>
<dbReference type="SUPFAM" id="SSF55874">
    <property type="entry name" value="ATPase domain of HSP90 chaperone/DNA topoisomerase II/histidine kinase"/>
    <property type="match status" value="1"/>
</dbReference>
<dbReference type="PANTHER" id="PTHR24421">
    <property type="entry name" value="NITRATE/NITRITE SENSOR PROTEIN NARX-RELATED"/>
    <property type="match status" value="1"/>
</dbReference>
<feature type="transmembrane region" description="Helical" evidence="10">
    <location>
        <begin position="95"/>
        <end position="124"/>
    </location>
</feature>
<evidence type="ECO:0000256" key="1">
    <source>
        <dbReference type="ARBA" id="ARBA00004651"/>
    </source>
</evidence>
<comment type="subcellular location">
    <subcellularLocation>
        <location evidence="1">Cell membrane</location>
        <topology evidence="1">Multi-pass membrane protein</topology>
    </subcellularLocation>
</comment>
<feature type="domain" description="Histidine kinase" evidence="11">
    <location>
        <begin position="506"/>
        <end position="598"/>
    </location>
</feature>
<dbReference type="SUPFAM" id="SSF55781">
    <property type="entry name" value="GAF domain-like"/>
    <property type="match status" value="1"/>
</dbReference>
<dbReference type="Gene3D" id="3.30.565.10">
    <property type="entry name" value="Histidine kinase-like ATPase, C-terminal domain"/>
    <property type="match status" value="1"/>
</dbReference>
<evidence type="ECO:0000256" key="2">
    <source>
        <dbReference type="ARBA" id="ARBA00022475"/>
    </source>
</evidence>
<evidence type="ECO:0000256" key="6">
    <source>
        <dbReference type="ARBA" id="ARBA00022989"/>
    </source>
</evidence>
<dbReference type="InterPro" id="IPR003018">
    <property type="entry name" value="GAF"/>
</dbReference>
<dbReference type="Proteomes" id="UP000054010">
    <property type="component" value="Unassembled WGS sequence"/>
</dbReference>
<dbReference type="PROSITE" id="PS50109">
    <property type="entry name" value="HIS_KIN"/>
    <property type="match status" value="1"/>
</dbReference>
<evidence type="ECO:0000256" key="3">
    <source>
        <dbReference type="ARBA" id="ARBA00022679"/>
    </source>
</evidence>
<evidence type="ECO:0000256" key="10">
    <source>
        <dbReference type="SAM" id="Phobius"/>
    </source>
</evidence>
<evidence type="ECO:0000313" key="13">
    <source>
        <dbReference type="Proteomes" id="UP000054010"/>
    </source>
</evidence>
<dbReference type="SMART" id="SM00387">
    <property type="entry name" value="HATPase_c"/>
    <property type="match status" value="1"/>
</dbReference>
<dbReference type="Pfam" id="PF07730">
    <property type="entry name" value="HisKA_3"/>
    <property type="match status" value="1"/>
</dbReference>
<dbReference type="InterPro" id="IPR050482">
    <property type="entry name" value="Sensor_HK_TwoCompSys"/>
</dbReference>
<feature type="transmembrane region" description="Helical" evidence="10">
    <location>
        <begin position="35"/>
        <end position="54"/>
    </location>
</feature>
<protein>
    <submittedName>
        <fullName evidence="12">Histidine kinase</fullName>
    </submittedName>
</protein>
<keyword evidence="6 10" id="KW-1133">Transmembrane helix</keyword>
<dbReference type="HOGENOM" id="CLU_466746_0_0_0"/>
<evidence type="ECO:0000256" key="8">
    <source>
        <dbReference type="ARBA" id="ARBA00023136"/>
    </source>
</evidence>
<dbReference type="GO" id="GO:0000155">
    <property type="term" value="F:phosphorelay sensor kinase activity"/>
    <property type="evidence" value="ECO:0007669"/>
    <property type="project" value="InterPro"/>
</dbReference>
<dbReference type="InterPro" id="IPR011712">
    <property type="entry name" value="Sig_transdc_His_kin_sub3_dim/P"/>
</dbReference>
<dbReference type="InterPro" id="IPR036890">
    <property type="entry name" value="HATPase_C_sf"/>
</dbReference>
<dbReference type="SMART" id="SM00065">
    <property type="entry name" value="GAF"/>
    <property type="match status" value="1"/>
</dbReference>
<keyword evidence="13" id="KW-1185">Reference proteome</keyword>